<dbReference type="STRING" id="1088721.JI59_18570"/>
<evidence type="ECO:0000313" key="3">
    <source>
        <dbReference type="EMBL" id="EHJ62795.1"/>
    </source>
</evidence>
<evidence type="ECO:0000259" key="2">
    <source>
        <dbReference type="Pfam" id="PF10073"/>
    </source>
</evidence>
<dbReference type="NCBIfam" id="NF010247">
    <property type="entry name" value="PRK13694.1"/>
    <property type="match status" value="1"/>
</dbReference>
<sequence>MSNIDERLKLLVERVERLEEERKGIGEDIRDVFAEMKAVGYDPKIVRKVIKLRKMQDDARREMDALLDTYCGALGMQLDLPLGVSS</sequence>
<evidence type="ECO:0000256" key="1">
    <source>
        <dbReference type="SAM" id="Coils"/>
    </source>
</evidence>
<name>G6E7H2_9SPHN</name>
<feature type="coiled-coil region" evidence="1">
    <location>
        <begin position="1"/>
        <end position="35"/>
    </location>
</feature>
<accession>G6E7H2</accession>
<feature type="domain" description="GapR-like DNA-binding" evidence="2">
    <location>
        <begin position="5"/>
        <end position="75"/>
    </location>
</feature>
<dbReference type="GO" id="GO:0003677">
    <property type="term" value="F:DNA binding"/>
    <property type="evidence" value="ECO:0007669"/>
    <property type="project" value="InterPro"/>
</dbReference>
<organism evidence="3 4">
    <name type="scientific">Novosphingobium pentaromativorans US6-1</name>
    <dbReference type="NCBI Taxonomy" id="1088721"/>
    <lineage>
        <taxon>Bacteria</taxon>
        <taxon>Pseudomonadati</taxon>
        <taxon>Pseudomonadota</taxon>
        <taxon>Alphaproteobacteria</taxon>
        <taxon>Sphingomonadales</taxon>
        <taxon>Sphingomonadaceae</taxon>
        <taxon>Novosphingobium</taxon>
    </lineage>
</organism>
<dbReference type="KEGG" id="npn:JI59_18570"/>
<keyword evidence="1" id="KW-0175">Coiled coil</keyword>
<dbReference type="PATRIC" id="fig|1088721.3.peg.305"/>
<dbReference type="EMBL" id="AGFM01000006">
    <property type="protein sequence ID" value="EHJ62795.1"/>
    <property type="molecule type" value="Genomic_DNA"/>
</dbReference>
<dbReference type="Pfam" id="PF10073">
    <property type="entry name" value="GapR_DNA-bd"/>
    <property type="match status" value="1"/>
</dbReference>
<proteinExistence type="predicted"/>
<dbReference type="RefSeq" id="WP_007011224.1">
    <property type="nucleotide sequence ID" value="NZ_AGFM01000006.1"/>
</dbReference>
<dbReference type="AlphaFoldDB" id="G6E7H2"/>
<evidence type="ECO:0000313" key="4">
    <source>
        <dbReference type="Proteomes" id="UP000004030"/>
    </source>
</evidence>
<dbReference type="InterPro" id="IPR046367">
    <property type="entry name" value="GapR-like_DNA-bd"/>
</dbReference>
<gene>
    <name evidence="3" type="ORF">NSU_0307</name>
</gene>
<reference evidence="3 4" key="1">
    <citation type="journal article" date="2012" name="J. Bacteriol.">
        <title>Genome sequence of benzo(a)pyrene-degrading bacterium Novosphingobium pentaromativorans US6-1.</title>
        <authorList>
            <person name="Luo Y.R."/>
            <person name="Kang S.G."/>
            <person name="Kim S.J."/>
            <person name="Kim M.R."/>
            <person name="Li N."/>
            <person name="Lee J.H."/>
            <person name="Kwon K.K."/>
        </authorList>
    </citation>
    <scope>NUCLEOTIDE SEQUENCE [LARGE SCALE GENOMIC DNA]</scope>
    <source>
        <strain evidence="3 4">US6-1</strain>
    </source>
</reference>
<dbReference type="Proteomes" id="UP000004030">
    <property type="component" value="Unassembled WGS sequence"/>
</dbReference>
<dbReference type="OrthoDB" id="9813793at2"/>
<keyword evidence="4" id="KW-1185">Reference proteome</keyword>
<protein>
    <recommendedName>
        <fullName evidence="2">GapR-like DNA-binding domain-containing protein</fullName>
    </recommendedName>
</protein>
<dbReference type="eggNOG" id="COG3750">
    <property type="taxonomic scope" value="Bacteria"/>
</dbReference>
<comment type="caution">
    <text evidence="3">The sequence shown here is derived from an EMBL/GenBank/DDBJ whole genome shotgun (WGS) entry which is preliminary data.</text>
</comment>